<keyword evidence="2" id="KW-1185">Reference proteome</keyword>
<proteinExistence type="predicted"/>
<evidence type="ECO:0000313" key="2">
    <source>
        <dbReference type="Proteomes" id="UP000054805"/>
    </source>
</evidence>
<organism evidence="1 2">
    <name type="scientific">Trichinella pseudospiralis</name>
    <name type="common">Parasitic roundworm</name>
    <dbReference type="NCBI Taxonomy" id="6337"/>
    <lineage>
        <taxon>Eukaryota</taxon>
        <taxon>Metazoa</taxon>
        <taxon>Ecdysozoa</taxon>
        <taxon>Nematoda</taxon>
        <taxon>Enoplea</taxon>
        <taxon>Dorylaimia</taxon>
        <taxon>Trichinellida</taxon>
        <taxon>Trichinellidae</taxon>
        <taxon>Trichinella</taxon>
    </lineage>
</organism>
<reference evidence="1 2" key="1">
    <citation type="submission" date="2015-01" db="EMBL/GenBank/DDBJ databases">
        <title>Evolution of Trichinella species and genotypes.</title>
        <authorList>
            <person name="Korhonen P.K."/>
            <person name="Edoardo P."/>
            <person name="Giuseppe L.R."/>
            <person name="Gasser R.B."/>
        </authorList>
    </citation>
    <scope>NUCLEOTIDE SEQUENCE [LARGE SCALE GENOMIC DNA]</scope>
    <source>
        <strain evidence="1">ISS588</strain>
    </source>
</reference>
<comment type="caution">
    <text evidence="1">The sequence shown here is derived from an EMBL/GenBank/DDBJ whole genome shotgun (WGS) entry which is preliminary data.</text>
</comment>
<dbReference type="Proteomes" id="UP000054805">
    <property type="component" value="Unassembled WGS sequence"/>
</dbReference>
<gene>
    <name evidence="1" type="ORF">T4B_10941</name>
</gene>
<protein>
    <recommendedName>
        <fullName evidence="3">PiggyBac transposable element-derived protein domain-containing protein</fullName>
    </recommendedName>
</protein>
<accession>A0A0V1JDU4</accession>
<evidence type="ECO:0008006" key="3">
    <source>
        <dbReference type="Google" id="ProtNLM"/>
    </source>
</evidence>
<name>A0A0V1JDU4_TRIPS</name>
<evidence type="ECO:0000313" key="1">
    <source>
        <dbReference type="EMBL" id="KRZ33129.1"/>
    </source>
</evidence>
<dbReference type="AlphaFoldDB" id="A0A0V1JDU4"/>
<sequence>MIVGIFWRNKKEVPSELTQTRGREVDSSMFCFDEQLTLLSYIPKRRKCVLLLSTMHHDDALSAEHEANQTSFCFTIKRSLVSAGNKFLRWDFKVHIRSRSSSTPIRPLSLPTHPAVANGFVVQHIGLRGSSSIRYLDKEKYRVERTEANLLDGVRQKLCGCGSTKTCCLTPAIAFPYTVRKAIESLETATASQQSLANKDQKATARRCVYCGRKRDRKVKTSCITCGKSGL</sequence>
<dbReference type="EMBL" id="JYDS01000011">
    <property type="protein sequence ID" value="KRZ33129.1"/>
    <property type="molecule type" value="Genomic_DNA"/>
</dbReference>